<keyword evidence="5 11" id="KW-0547">Nucleotide-binding</keyword>
<evidence type="ECO:0000313" key="13">
    <source>
        <dbReference type="EMBL" id="KAK7604270.1"/>
    </source>
</evidence>
<evidence type="ECO:0000256" key="3">
    <source>
        <dbReference type="ARBA" id="ARBA00015203"/>
    </source>
</evidence>
<comment type="function">
    <text evidence="11">Catalytic subunit of the dimeric E1 enzyme, which activates NEDD8.</text>
</comment>
<dbReference type="GO" id="GO:0019781">
    <property type="term" value="F:NEDD8 activating enzyme activity"/>
    <property type="evidence" value="ECO:0007669"/>
    <property type="project" value="UniProtKB-UniRule"/>
</dbReference>
<comment type="caution">
    <text evidence="13">The sequence shown here is derived from an EMBL/GenBank/DDBJ whole genome shotgun (WGS) entry which is preliminary data.</text>
</comment>
<accession>A0AAN9TWR7</accession>
<dbReference type="AlphaFoldDB" id="A0AAN9TWR7"/>
<evidence type="ECO:0000256" key="5">
    <source>
        <dbReference type="ARBA" id="ARBA00022741"/>
    </source>
</evidence>
<evidence type="ECO:0000256" key="6">
    <source>
        <dbReference type="ARBA" id="ARBA00022786"/>
    </source>
</evidence>
<dbReference type="EMBL" id="JBBCAQ010000004">
    <property type="protein sequence ID" value="KAK7604270.1"/>
    <property type="molecule type" value="Genomic_DNA"/>
</dbReference>
<evidence type="ECO:0000256" key="7">
    <source>
        <dbReference type="ARBA" id="ARBA00022840"/>
    </source>
</evidence>
<sequence>MSAEGIRSRQFSCLRKILERAGPVCHPDFEPSAEILNFISNDCKVLVIGAGGLGCELLKNLGLMGFRDIHVIDMDTIDLSNLNRQFLFRRKDIGKPKAEVAAEFINKRISGCNVKPHFCKIQDFDEDFYRQFSIVICGLDSIIARRWINAMLVSLLVYEEDILDQTSLIPLIDGGTEGFKGNARIILPGMTACIECTLDLFPPQVTYPLCTIASTPRLPEHCIEYVKLLQWPKENPFECSIDGDDPSHIGWIYEKSLERAACFSIRGVTYRLVQGVVKNIIPAVASTNAVIAATCVTEAFKLASSCCSTLNNYMVFNNVDGVYTYTYEAEKKDDCFVCSPFFRVKYMDLPHDGMKLNEFIEFLSGLQYQMKNPGIVAAFAERNRTLYMSGVPSIEEMTRDNLKKSLKELNIINGTKLIVTDVTRPTPLEIVIRFSEINN</sequence>
<dbReference type="GO" id="GO:0005634">
    <property type="term" value="C:nucleus"/>
    <property type="evidence" value="ECO:0007669"/>
    <property type="project" value="TreeGrafter"/>
</dbReference>
<dbReference type="Pfam" id="PF00899">
    <property type="entry name" value="ThiF"/>
    <property type="match status" value="1"/>
</dbReference>
<dbReference type="Gene3D" id="3.40.50.720">
    <property type="entry name" value="NAD(P)-binding Rossmann-like Domain"/>
    <property type="match status" value="1"/>
</dbReference>
<dbReference type="PROSITE" id="PS00865">
    <property type="entry name" value="UBIQUITIN_ACTIVAT_2"/>
    <property type="match status" value="1"/>
</dbReference>
<comment type="catalytic activity">
    <reaction evidence="9 11">
        <text>ATP + [NEDD8 protein] + [E1 NEDD8-activating enzyme]-L-cysteine = AMP + diphosphate + [E1 NEDD8-activating enzyme]-S-[NEDD8 protein]-yl-L-cysteine.</text>
        <dbReference type="EC" id="6.2.1.64"/>
    </reaction>
</comment>
<evidence type="ECO:0000313" key="14">
    <source>
        <dbReference type="Proteomes" id="UP001367676"/>
    </source>
</evidence>
<dbReference type="EC" id="6.2.1.64" evidence="8 11"/>
<dbReference type="Gene3D" id="3.10.290.20">
    <property type="entry name" value="Ubiquitin-like 2 activating enzyme e1b. Chain: B, domain 3"/>
    <property type="match status" value="1"/>
</dbReference>
<evidence type="ECO:0000256" key="11">
    <source>
        <dbReference type="RuleBase" id="RU368009"/>
    </source>
</evidence>
<dbReference type="GO" id="GO:0045116">
    <property type="term" value="P:protein neddylation"/>
    <property type="evidence" value="ECO:0007669"/>
    <property type="project" value="UniProtKB-UniRule"/>
</dbReference>
<keyword evidence="4 11" id="KW-0436">Ligase</keyword>
<dbReference type="InterPro" id="IPR023318">
    <property type="entry name" value="Ub_act_enz_dom_a_sf"/>
</dbReference>
<evidence type="ECO:0000256" key="8">
    <source>
        <dbReference type="ARBA" id="ARBA00023624"/>
    </source>
</evidence>
<dbReference type="FunFam" id="1.10.10.520:FF:000001">
    <property type="entry name" value="NEDD8-activating enzyme E1 catalytic subunit"/>
    <property type="match status" value="1"/>
</dbReference>
<gene>
    <name evidence="13" type="ORF">V9T40_004543</name>
</gene>
<dbReference type="InterPro" id="IPR030468">
    <property type="entry name" value="Uba3_N"/>
</dbReference>
<evidence type="ECO:0000256" key="2">
    <source>
        <dbReference type="ARBA" id="ARBA00006310"/>
    </source>
</evidence>
<dbReference type="PANTHER" id="PTHR10953:SF6">
    <property type="entry name" value="NEDD8-ACTIVATING ENZYME E1 CATALYTIC SUBUNIT"/>
    <property type="match status" value="1"/>
</dbReference>
<keyword evidence="7 11" id="KW-0067">ATP-binding</keyword>
<reference evidence="13 14" key="1">
    <citation type="submission" date="2024-03" db="EMBL/GenBank/DDBJ databases">
        <title>Adaptation during the transition from Ophiocordyceps entomopathogen to insect associate is accompanied by gene loss and intensified selection.</title>
        <authorList>
            <person name="Ward C.M."/>
            <person name="Onetto C.A."/>
            <person name="Borneman A.R."/>
        </authorList>
    </citation>
    <scope>NUCLEOTIDE SEQUENCE [LARGE SCALE GENOMIC DNA]</scope>
    <source>
        <strain evidence="13">AWRI1</strain>
        <tissue evidence="13">Single Adult Female</tissue>
    </source>
</reference>
<dbReference type="InterPro" id="IPR035985">
    <property type="entry name" value="Ubiquitin-activating_enz"/>
</dbReference>
<dbReference type="Proteomes" id="UP001367676">
    <property type="component" value="Unassembled WGS sequence"/>
</dbReference>
<feature type="domain" description="E2 binding" evidence="12">
    <location>
        <begin position="347"/>
        <end position="435"/>
    </location>
</feature>
<keyword evidence="6 11" id="KW-0833">Ubl conjugation pathway</keyword>
<dbReference type="InterPro" id="IPR033127">
    <property type="entry name" value="UBQ-activ_enz_E1_Cys_AS"/>
</dbReference>
<evidence type="ECO:0000259" key="12">
    <source>
        <dbReference type="SMART" id="SM01181"/>
    </source>
</evidence>
<proteinExistence type="inferred from homology"/>
<dbReference type="SMART" id="SM01181">
    <property type="entry name" value="E2_bind"/>
    <property type="match status" value="1"/>
</dbReference>
<dbReference type="PANTHER" id="PTHR10953">
    <property type="entry name" value="UBIQUITIN-ACTIVATING ENZYME E1"/>
    <property type="match status" value="1"/>
</dbReference>
<keyword evidence="14" id="KW-1185">Reference proteome</keyword>
<dbReference type="Pfam" id="PF08825">
    <property type="entry name" value="E2_bind"/>
    <property type="match status" value="1"/>
</dbReference>
<comment type="pathway">
    <text evidence="1 11">Protein modification; protein neddylation.</text>
</comment>
<dbReference type="InterPro" id="IPR000594">
    <property type="entry name" value="ThiF_NAD_FAD-bd"/>
</dbReference>
<protein>
    <recommendedName>
        <fullName evidence="3 11">NEDD8-activating enzyme E1 catalytic subunit</fullName>
        <ecNumber evidence="8 11">6.2.1.64</ecNumber>
    </recommendedName>
</protein>
<evidence type="ECO:0000256" key="10">
    <source>
        <dbReference type="PROSITE-ProRule" id="PRU10132"/>
    </source>
</evidence>
<evidence type="ECO:0000256" key="9">
    <source>
        <dbReference type="ARBA" id="ARBA00024626"/>
    </source>
</evidence>
<name>A0AAN9TWR7_9HEMI</name>
<evidence type="ECO:0000256" key="4">
    <source>
        <dbReference type="ARBA" id="ARBA00022598"/>
    </source>
</evidence>
<evidence type="ECO:0000256" key="1">
    <source>
        <dbReference type="ARBA" id="ARBA00005032"/>
    </source>
</evidence>
<dbReference type="SUPFAM" id="SSF69572">
    <property type="entry name" value="Activating enzymes of the ubiquitin-like proteins"/>
    <property type="match status" value="1"/>
</dbReference>
<feature type="active site" description="Glycyl thioester intermediate" evidence="10">
    <location>
        <position position="210"/>
    </location>
</feature>
<comment type="similarity">
    <text evidence="2 11">Belongs to the ubiquitin-activating E1 family. UBA3 subfamily.</text>
</comment>
<dbReference type="Gene3D" id="1.10.10.520">
    <property type="entry name" value="Ubiquitin activating enzymes (Uba3). Chain: B, domain 2"/>
    <property type="match status" value="1"/>
</dbReference>
<dbReference type="CDD" id="cd01488">
    <property type="entry name" value="Uba3_RUB"/>
    <property type="match status" value="1"/>
</dbReference>
<dbReference type="InterPro" id="IPR014929">
    <property type="entry name" value="E2-binding"/>
</dbReference>
<dbReference type="GO" id="GO:0005737">
    <property type="term" value="C:cytoplasm"/>
    <property type="evidence" value="ECO:0007669"/>
    <property type="project" value="TreeGrafter"/>
</dbReference>
<organism evidence="13 14">
    <name type="scientific">Parthenolecanium corni</name>
    <dbReference type="NCBI Taxonomy" id="536013"/>
    <lineage>
        <taxon>Eukaryota</taxon>
        <taxon>Metazoa</taxon>
        <taxon>Ecdysozoa</taxon>
        <taxon>Arthropoda</taxon>
        <taxon>Hexapoda</taxon>
        <taxon>Insecta</taxon>
        <taxon>Pterygota</taxon>
        <taxon>Neoptera</taxon>
        <taxon>Paraneoptera</taxon>
        <taxon>Hemiptera</taxon>
        <taxon>Sternorrhyncha</taxon>
        <taxon>Coccoidea</taxon>
        <taxon>Coccidae</taxon>
        <taxon>Parthenolecanium</taxon>
    </lineage>
</organism>
<dbReference type="GO" id="GO:0005524">
    <property type="term" value="F:ATP binding"/>
    <property type="evidence" value="ECO:0007669"/>
    <property type="project" value="UniProtKB-UniRule"/>
</dbReference>
<dbReference type="InterPro" id="IPR045886">
    <property type="entry name" value="ThiF/MoeB/HesA"/>
</dbReference>